<dbReference type="AlphaFoldDB" id="A0A095TZ51"/>
<keyword evidence="2" id="KW-1185">Reference proteome</keyword>
<sequence length="140" mass="16206">MNNFKLDNEPKIKSGFQIPDNYFDTFSEKVMNQLPTEEPKIISLWDRNKRWVYSVAAILVLSLTIPLANQFQSTTTEIATTETNEIENYLAYHASLSDEEIIKLLDKEDIAEIEITNSLDEEALKQALYEDSNTEYYITN</sequence>
<organism evidence="1 2">
    <name type="scientific">Flavobacterium aquatile LMG 4008 = ATCC 11947</name>
    <dbReference type="NCBI Taxonomy" id="1453498"/>
    <lineage>
        <taxon>Bacteria</taxon>
        <taxon>Pseudomonadati</taxon>
        <taxon>Bacteroidota</taxon>
        <taxon>Flavobacteriia</taxon>
        <taxon>Flavobacteriales</taxon>
        <taxon>Flavobacteriaceae</taxon>
        <taxon>Flavobacterium</taxon>
    </lineage>
</organism>
<evidence type="ECO:0000313" key="1">
    <source>
        <dbReference type="EMBL" id="KGD67633.1"/>
    </source>
</evidence>
<proteinExistence type="predicted"/>
<dbReference type="STRING" id="1453498.LG45_10945"/>
<accession>A0A095TZ51</accession>
<reference evidence="1 2" key="1">
    <citation type="submission" date="2014-09" db="EMBL/GenBank/DDBJ databases">
        <title>Whole Genome Shotgun of Flavobacterium aquatile LMG 4008.</title>
        <authorList>
            <person name="Gale A.N."/>
            <person name="Pipes S.E."/>
            <person name="Newman J.D."/>
        </authorList>
    </citation>
    <scope>NUCLEOTIDE SEQUENCE [LARGE SCALE GENOMIC DNA]</scope>
    <source>
        <strain evidence="1 2">LMG 4008</strain>
    </source>
</reference>
<dbReference type="Proteomes" id="UP000029554">
    <property type="component" value="Unassembled WGS sequence"/>
</dbReference>
<dbReference type="RefSeq" id="WP_035126999.1">
    <property type="nucleotide sequence ID" value="NZ_JRHH01000004.1"/>
</dbReference>
<gene>
    <name evidence="1" type="ORF">LG45_10945</name>
</gene>
<evidence type="ECO:0000313" key="2">
    <source>
        <dbReference type="Proteomes" id="UP000029554"/>
    </source>
</evidence>
<comment type="caution">
    <text evidence="1">The sequence shown here is derived from an EMBL/GenBank/DDBJ whole genome shotgun (WGS) entry which is preliminary data.</text>
</comment>
<dbReference type="EMBL" id="JRHH01000004">
    <property type="protein sequence ID" value="KGD67633.1"/>
    <property type="molecule type" value="Genomic_DNA"/>
</dbReference>
<name>A0A095TZ51_9FLAO</name>
<protein>
    <submittedName>
        <fullName evidence="1">Uncharacterized protein</fullName>
    </submittedName>
</protein>
<dbReference type="OrthoDB" id="981524at2"/>
<dbReference type="eggNOG" id="ENOG5033BH4">
    <property type="taxonomic scope" value="Bacteria"/>
</dbReference>